<dbReference type="EMBL" id="CP060096">
    <property type="protein sequence ID" value="QSZ27345.1"/>
    <property type="molecule type" value="Genomic_DNA"/>
</dbReference>
<evidence type="ECO:0000256" key="7">
    <source>
        <dbReference type="HAMAP-Rule" id="MF_00503"/>
    </source>
</evidence>
<evidence type="ECO:0000256" key="6">
    <source>
        <dbReference type="ARBA" id="ARBA00035292"/>
    </source>
</evidence>
<dbReference type="SUPFAM" id="SSF55653">
    <property type="entry name" value="Ribosomal protein L9 C-domain"/>
    <property type="match status" value="1"/>
</dbReference>
<evidence type="ECO:0000256" key="3">
    <source>
        <dbReference type="ARBA" id="ARBA00022884"/>
    </source>
</evidence>
<dbReference type="Pfam" id="PF03948">
    <property type="entry name" value="Ribosomal_L9_C"/>
    <property type="match status" value="1"/>
</dbReference>
<dbReference type="GO" id="GO:0005840">
    <property type="term" value="C:ribosome"/>
    <property type="evidence" value="ECO:0007669"/>
    <property type="project" value="UniProtKB-KW"/>
</dbReference>
<dbReference type="InterPro" id="IPR020069">
    <property type="entry name" value="Ribosomal_bL9_C"/>
</dbReference>
<dbReference type="AlphaFoldDB" id="A0A975AVQ9"/>
<evidence type="ECO:0000256" key="4">
    <source>
        <dbReference type="ARBA" id="ARBA00022980"/>
    </source>
</evidence>
<dbReference type="RefSeq" id="WP_284680039.1">
    <property type="nucleotide sequence ID" value="NZ_CP060096.1"/>
</dbReference>
<evidence type="ECO:0000256" key="1">
    <source>
        <dbReference type="ARBA" id="ARBA00010605"/>
    </source>
</evidence>
<dbReference type="GO" id="GO:0003735">
    <property type="term" value="F:structural constituent of ribosome"/>
    <property type="evidence" value="ECO:0007669"/>
    <property type="project" value="InterPro"/>
</dbReference>
<dbReference type="FunFam" id="3.40.5.10:FF:000002">
    <property type="entry name" value="50S ribosomal protein L9"/>
    <property type="match status" value="1"/>
</dbReference>
<evidence type="ECO:0000259" key="9">
    <source>
        <dbReference type="PROSITE" id="PS00651"/>
    </source>
</evidence>
<feature type="domain" description="Ribosomal protein L9" evidence="9">
    <location>
        <begin position="13"/>
        <end position="40"/>
    </location>
</feature>
<keyword evidence="8" id="KW-0175">Coiled coil</keyword>
<dbReference type="GO" id="GO:0019843">
    <property type="term" value="F:rRNA binding"/>
    <property type="evidence" value="ECO:0007669"/>
    <property type="project" value="UniProtKB-UniRule"/>
</dbReference>
<feature type="coiled-coil region" evidence="8">
    <location>
        <begin position="37"/>
        <end position="71"/>
    </location>
</feature>
<proteinExistence type="inferred from homology"/>
<keyword evidence="11" id="KW-1185">Reference proteome</keyword>
<dbReference type="InterPro" id="IPR000244">
    <property type="entry name" value="Ribosomal_bL9"/>
</dbReference>
<dbReference type="InterPro" id="IPR009027">
    <property type="entry name" value="Ribosomal_bL9/RNase_H1_N"/>
</dbReference>
<dbReference type="InterPro" id="IPR020594">
    <property type="entry name" value="Ribosomal_bL9_bac/chp"/>
</dbReference>
<dbReference type="InterPro" id="IPR036791">
    <property type="entry name" value="Ribosomal_bL9_C_sf"/>
</dbReference>
<protein>
    <recommendedName>
        <fullName evidence="6 7">Large ribosomal subunit protein bL9</fullName>
    </recommendedName>
</protein>
<keyword evidence="5 7" id="KW-0687">Ribonucleoprotein</keyword>
<keyword evidence="2 7" id="KW-0699">rRNA-binding</keyword>
<name>A0A975AVQ9_9THEO</name>
<organism evidence="10 11">
    <name type="scientific">Aceticella autotrophica</name>
    <dbReference type="NCBI Taxonomy" id="2755338"/>
    <lineage>
        <taxon>Bacteria</taxon>
        <taxon>Bacillati</taxon>
        <taxon>Bacillota</taxon>
        <taxon>Clostridia</taxon>
        <taxon>Thermoanaerobacterales</taxon>
        <taxon>Thermoanaerobacteraceae</taxon>
        <taxon>Aceticella</taxon>
    </lineage>
</organism>
<sequence>MKVILNKDVKGIGKAGEIVNVSDGYGRNYLLPKGLATDATKANLHALNEKKKAEEKKRQQEMEKAQEIAKKIALETIVLKVKAGENGKLFGSITSKDIQDVLNRKGFDIDKKKINLPEAIRSTGSFNVDIKLYPGVSAKVKIQIEAE</sequence>
<dbReference type="GO" id="GO:1990904">
    <property type="term" value="C:ribonucleoprotein complex"/>
    <property type="evidence" value="ECO:0007669"/>
    <property type="project" value="UniProtKB-KW"/>
</dbReference>
<evidence type="ECO:0000256" key="5">
    <source>
        <dbReference type="ARBA" id="ARBA00023274"/>
    </source>
</evidence>
<dbReference type="KEGG" id="aaut:ACETAC_11040"/>
<dbReference type="Proteomes" id="UP000671913">
    <property type="component" value="Chromosome"/>
</dbReference>
<dbReference type="Gene3D" id="3.40.5.10">
    <property type="entry name" value="Ribosomal protein L9, N-terminal domain"/>
    <property type="match status" value="1"/>
</dbReference>
<dbReference type="NCBIfam" id="TIGR00158">
    <property type="entry name" value="L9"/>
    <property type="match status" value="1"/>
</dbReference>
<gene>
    <name evidence="7" type="primary">rplI</name>
    <name evidence="10" type="ORF">ACETAC_11040</name>
</gene>
<dbReference type="Gene3D" id="3.10.430.100">
    <property type="entry name" value="Ribosomal protein L9, C-terminal domain"/>
    <property type="match status" value="1"/>
</dbReference>
<accession>A0A975AVQ9</accession>
<dbReference type="PROSITE" id="PS00651">
    <property type="entry name" value="RIBOSOMAL_L9"/>
    <property type="match status" value="1"/>
</dbReference>
<dbReference type="HAMAP" id="MF_00503">
    <property type="entry name" value="Ribosomal_bL9"/>
    <property type="match status" value="1"/>
</dbReference>
<dbReference type="Pfam" id="PF01281">
    <property type="entry name" value="Ribosomal_L9_N"/>
    <property type="match status" value="1"/>
</dbReference>
<dbReference type="SUPFAM" id="SSF55658">
    <property type="entry name" value="L9 N-domain-like"/>
    <property type="match status" value="1"/>
</dbReference>
<dbReference type="InterPro" id="IPR020070">
    <property type="entry name" value="Ribosomal_bL9_N"/>
</dbReference>
<reference evidence="10" key="1">
    <citation type="submission" date="2020-08" db="EMBL/GenBank/DDBJ databases">
        <title>Genomic insights into the carbon and energy metabolism of the first obligate autotrophic acetogenic bacterium Aceticella autotrophica gen. nov., sp. nov.</title>
        <authorList>
            <person name="Toshchakov S.V."/>
            <person name="Elcheninov A.G."/>
            <person name="Kublanov I.V."/>
            <person name="Frolov E.N."/>
            <person name="Lebedinsky A.V."/>
        </authorList>
    </citation>
    <scope>NUCLEOTIDE SEQUENCE</scope>
    <source>
        <strain evidence="10">3443-3Ac</strain>
    </source>
</reference>
<evidence type="ECO:0000256" key="2">
    <source>
        <dbReference type="ARBA" id="ARBA00022730"/>
    </source>
</evidence>
<evidence type="ECO:0000313" key="11">
    <source>
        <dbReference type="Proteomes" id="UP000671913"/>
    </source>
</evidence>
<keyword evidence="4 7" id="KW-0689">Ribosomal protein</keyword>
<evidence type="ECO:0000313" key="10">
    <source>
        <dbReference type="EMBL" id="QSZ27345.1"/>
    </source>
</evidence>
<dbReference type="GO" id="GO:0006412">
    <property type="term" value="P:translation"/>
    <property type="evidence" value="ECO:0007669"/>
    <property type="project" value="UniProtKB-UniRule"/>
</dbReference>
<dbReference type="PANTHER" id="PTHR21368">
    <property type="entry name" value="50S RIBOSOMAL PROTEIN L9"/>
    <property type="match status" value="1"/>
</dbReference>
<comment type="similarity">
    <text evidence="1 7">Belongs to the bacterial ribosomal protein bL9 family.</text>
</comment>
<keyword evidence="3 7" id="KW-0694">RNA-binding</keyword>
<dbReference type="InterPro" id="IPR036935">
    <property type="entry name" value="Ribosomal_bL9_N_sf"/>
</dbReference>
<comment type="function">
    <text evidence="7">Binds to the 23S rRNA.</text>
</comment>
<evidence type="ECO:0000256" key="8">
    <source>
        <dbReference type="SAM" id="Coils"/>
    </source>
</evidence>